<organism evidence="2 3">
    <name type="scientific">Candidatus Lloydbacteria bacterium RIFCSPHIGHO2_01_FULL_49_22</name>
    <dbReference type="NCBI Taxonomy" id="1798658"/>
    <lineage>
        <taxon>Bacteria</taxon>
        <taxon>Candidatus Lloydiibacteriota</taxon>
    </lineage>
</organism>
<dbReference type="AlphaFoldDB" id="A0A1G2CXE2"/>
<dbReference type="EMBL" id="MHLI01000006">
    <property type="protein sequence ID" value="OGZ05957.1"/>
    <property type="molecule type" value="Genomic_DNA"/>
</dbReference>
<comment type="caution">
    <text evidence="2">The sequence shown here is derived from an EMBL/GenBank/DDBJ whole genome shotgun (WGS) entry which is preliminary data.</text>
</comment>
<proteinExistence type="predicted"/>
<sequence>MNKEMQGSEVDANELPEETAAIIEREPPYSYEGYIALGGRIDEENYQRVMKRASEESSHFRVNQLRDQTRSTADVSGISLDVVRDEAGIDPRCIYEILRYDVKPADVKDHHSQMCDQQLLVESLRMLEQGSAAQAIIDRHPHISFN</sequence>
<name>A0A1G2CXE2_9BACT</name>
<evidence type="ECO:0000256" key="1">
    <source>
        <dbReference type="SAM" id="MobiDB-lite"/>
    </source>
</evidence>
<accession>A0A1G2CXE2</accession>
<reference evidence="2 3" key="1">
    <citation type="journal article" date="2016" name="Nat. Commun.">
        <title>Thousands of microbial genomes shed light on interconnected biogeochemical processes in an aquifer system.</title>
        <authorList>
            <person name="Anantharaman K."/>
            <person name="Brown C.T."/>
            <person name="Hug L.A."/>
            <person name="Sharon I."/>
            <person name="Castelle C.J."/>
            <person name="Probst A.J."/>
            <person name="Thomas B.C."/>
            <person name="Singh A."/>
            <person name="Wilkins M.J."/>
            <person name="Karaoz U."/>
            <person name="Brodie E.L."/>
            <person name="Williams K.H."/>
            <person name="Hubbard S.S."/>
            <person name="Banfield J.F."/>
        </authorList>
    </citation>
    <scope>NUCLEOTIDE SEQUENCE [LARGE SCALE GENOMIC DNA]</scope>
</reference>
<feature type="region of interest" description="Disordered" evidence="1">
    <location>
        <begin position="1"/>
        <end position="24"/>
    </location>
</feature>
<gene>
    <name evidence="2" type="ORF">A2845_04115</name>
</gene>
<protein>
    <submittedName>
        <fullName evidence="2">Uncharacterized protein</fullName>
    </submittedName>
</protein>
<dbReference type="Proteomes" id="UP000177122">
    <property type="component" value="Unassembled WGS sequence"/>
</dbReference>
<evidence type="ECO:0000313" key="2">
    <source>
        <dbReference type="EMBL" id="OGZ05957.1"/>
    </source>
</evidence>
<evidence type="ECO:0000313" key="3">
    <source>
        <dbReference type="Proteomes" id="UP000177122"/>
    </source>
</evidence>